<gene>
    <name evidence="1" type="ORF">H6P87_00721</name>
</gene>
<keyword evidence="2" id="KW-1185">Reference proteome</keyword>
<protein>
    <submittedName>
        <fullName evidence="1">Uncharacterized protein</fullName>
    </submittedName>
</protein>
<sequence>MAIPEPSLRGAKRRGNLIKYPEIASLKLSISSRNDGSGIHTIPRINRQLYIITT</sequence>
<accession>A0A9E6SQM4</accession>
<dbReference type="Proteomes" id="UP000595296">
    <property type="component" value="Chromosome"/>
</dbReference>
<evidence type="ECO:0000313" key="2">
    <source>
        <dbReference type="Proteomes" id="UP000595296"/>
    </source>
</evidence>
<reference evidence="1 2" key="1">
    <citation type="journal article" date="2021" name="Int. J. Syst. Evol. Microbiol.">
        <title>Characterization of a novel transitional group Rickettsia species (Rickettsia tillamookensis sp. nov.) from the western black-legged tick, Ixodes pacificus.</title>
        <authorList>
            <person name="Gauthier D.T."/>
            <person name="Karpathy S.E."/>
            <person name="Grizzard S.L."/>
            <person name="Batra D."/>
            <person name="Rowe L.A."/>
            <person name="Paddock C.D."/>
        </authorList>
    </citation>
    <scope>NUCLEOTIDE SEQUENCE [LARGE SCALE GENOMIC DNA]</scope>
    <source>
        <strain evidence="1 2">Tillamook 23</strain>
    </source>
</reference>
<organism evidence="1 2">
    <name type="scientific">Rickettsia tillamookensis</name>
    <dbReference type="NCBI Taxonomy" id="2761623"/>
    <lineage>
        <taxon>Bacteria</taxon>
        <taxon>Pseudomonadati</taxon>
        <taxon>Pseudomonadota</taxon>
        <taxon>Alphaproteobacteria</taxon>
        <taxon>Rickettsiales</taxon>
        <taxon>Rickettsiaceae</taxon>
        <taxon>Rickettsieae</taxon>
        <taxon>Rickettsia</taxon>
        <taxon>spotted fever group</taxon>
    </lineage>
</organism>
<evidence type="ECO:0000313" key="1">
    <source>
        <dbReference type="EMBL" id="QQV75175.1"/>
    </source>
</evidence>
<name>A0A9E6SQM4_9RICK</name>
<proteinExistence type="predicted"/>
<dbReference type="EMBL" id="CP060138">
    <property type="protein sequence ID" value="QQV75175.1"/>
    <property type="molecule type" value="Genomic_DNA"/>
</dbReference>